<accession>A0ABS2XT30</accession>
<dbReference type="InterPro" id="IPR000529">
    <property type="entry name" value="Ribosomal_bS6"/>
</dbReference>
<gene>
    <name evidence="3" type="primary">Mrps6</name>
    <name evidence="3" type="ORF">GTO93_0020158</name>
</gene>
<feature type="non-terminal residue" evidence="3">
    <location>
        <position position="237"/>
    </location>
</feature>
<proteinExistence type="predicted"/>
<evidence type="ECO:0000256" key="1">
    <source>
        <dbReference type="ARBA" id="ARBA00035170"/>
    </source>
</evidence>
<sequence>AVVRKLENMSEKTLPYKISKHNLRHTRGGHGARVTITLYVLGSPHTSDLCRLAGACGFACKLPRAALSSGCMVDLRKKRSGRLTAHVLEDSLCSSTTMTSGSRSAWVSWAHCAPATPVVWPAALVPSVAFPLAHIHAEGQPEGKQSIIFTGPAILRGLPLSHSEKGKATHTLFPPVRVTALPDRYFLVDFSASPTIIPNMLDHLERDIDVIRPTILKKLPQKTQEECPGLVPPDHKG</sequence>
<organism evidence="3 4">
    <name type="scientific">Polyodon spathula</name>
    <name type="common">North American paddlefish</name>
    <name type="synonym">Squalus spathula</name>
    <dbReference type="NCBI Taxonomy" id="7913"/>
    <lineage>
        <taxon>Eukaryota</taxon>
        <taxon>Metazoa</taxon>
        <taxon>Chordata</taxon>
        <taxon>Craniata</taxon>
        <taxon>Vertebrata</taxon>
        <taxon>Euteleostomi</taxon>
        <taxon>Actinopterygii</taxon>
        <taxon>Chondrostei</taxon>
        <taxon>Acipenseriformes</taxon>
        <taxon>Polyodontidae</taxon>
        <taxon>Polyodon</taxon>
    </lineage>
</organism>
<evidence type="ECO:0000256" key="2">
    <source>
        <dbReference type="ARBA" id="ARBA00035365"/>
    </source>
</evidence>
<dbReference type="PANTHER" id="PTHR21011:SF1">
    <property type="entry name" value="SMALL RIBOSOMAL SUBUNIT PROTEIN BS6M"/>
    <property type="match status" value="1"/>
</dbReference>
<feature type="non-terminal residue" evidence="3">
    <location>
        <position position="1"/>
    </location>
</feature>
<dbReference type="InterPro" id="IPR014717">
    <property type="entry name" value="Transl_elong_EF1B/ribsomal_bS6"/>
</dbReference>
<dbReference type="PANTHER" id="PTHR21011">
    <property type="entry name" value="MITOCHONDRIAL 28S RIBOSOMAL PROTEIN S6"/>
    <property type="match status" value="1"/>
</dbReference>
<name>A0ABS2XT30_POLSP</name>
<comment type="caution">
    <text evidence="3">The sequence shown here is derived from an EMBL/GenBank/DDBJ whole genome shotgun (WGS) entry which is preliminary data.</text>
</comment>
<dbReference type="EMBL" id="JAAWVQ010065658">
    <property type="protein sequence ID" value="MBN3277042.1"/>
    <property type="molecule type" value="Genomic_DNA"/>
</dbReference>
<keyword evidence="4" id="KW-1185">Reference proteome</keyword>
<evidence type="ECO:0000313" key="4">
    <source>
        <dbReference type="Proteomes" id="UP001166093"/>
    </source>
</evidence>
<evidence type="ECO:0000313" key="3">
    <source>
        <dbReference type="EMBL" id="MBN3277042.1"/>
    </source>
</evidence>
<protein>
    <recommendedName>
        <fullName evidence="1">Small ribosomal subunit protein bS6m</fullName>
    </recommendedName>
    <alternativeName>
        <fullName evidence="2">28S ribosomal protein S6, mitochondrial</fullName>
    </alternativeName>
</protein>
<dbReference type="Gene3D" id="3.30.70.60">
    <property type="match status" value="1"/>
</dbReference>
<reference evidence="3" key="1">
    <citation type="journal article" date="2021" name="Cell">
        <title>Tracing the genetic footprints of vertebrate landing in non-teleost ray-finned fishes.</title>
        <authorList>
            <person name="Bi X."/>
            <person name="Wang K."/>
            <person name="Yang L."/>
            <person name="Pan H."/>
            <person name="Jiang H."/>
            <person name="Wei Q."/>
            <person name="Fang M."/>
            <person name="Yu H."/>
            <person name="Zhu C."/>
            <person name="Cai Y."/>
            <person name="He Y."/>
            <person name="Gan X."/>
            <person name="Zeng H."/>
            <person name="Yu D."/>
            <person name="Zhu Y."/>
            <person name="Jiang H."/>
            <person name="Qiu Q."/>
            <person name="Yang H."/>
            <person name="Zhang Y.E."/>
            <person name="Wang W."/>
            <person name="Zhu M."/>
            <person name="He S."/>
            <person name="Zhang G."/>
        </authorList>
    </citation>
    <scope>NUCLEOTIDE SEQUENCE</scope>
    <source>
        <strain evidence="3">Pddl_001</strain>
    </source>
</reference>
<dbReference type="Proteomes" id="UP001166093">
    <property type="component" value="Unassembled WGS sequence"/>
</dbReference>